<protein>
    <submittedName>
        <fullName evidence="1">Uncharacterized protein</fullName>
    </submittedName>
</protein>
<dbReference type="Proteomes" id="UP000195897">
    <property type="component" value="Unassembled WGS sequence"/>
</dbReference>
<dbReference type="RefSeq" id="WP_087370154.1">
    <property type="nucleotide sequence ID" value="NZ_NFKK01000002.1"/>
</dbReference>
<sequence>MNNTALQIIPLPAPSESTRAQDVFFTRCDELAELCLSIDLGSSGDLFDLLDQLRLVCLSGARYKLAERKEGRK</sequence>
<comment type="caution">
    <text evidence="1">The sequence shown here is derived from an EMBL/GenBank/DDBJ whole genome shotgun (WGS) entry which is preliminary data.</text>
</comment>
<evidence type="ECO:0000313" key="2">
    <source>
        <dbReference type="Proteomes" id="UP000195897"/>
    </source>
</evidence>
<reference evidence="2" key="1">
    <citation type="submission" date="2017-04" db="EMBL/GenBank/DDBJ databases">
        <title>Function of individual gut microbiota members based on whole genome sequencing of pure cultures obtained from chicken caecum.</title>
        <authorList>
            <person name="Medvecky M."/>
            <person name="Cejkova D."/>
            <person name="Polansky O."/>
            <person name="Karasova D."/>
            <person name="Kubasova T."/>
            <person name="Cizek A."/>
            <person name="Rychlik I."/>
        </authorList>
    </citation>
    <scope>NUCLEOTIDE SEQUENCE [LARGE SCALE GENOMIC DNA]</scope>
    <source>
        <strain evidence="2">An180</strain>
    </source>
</reference>
<organism evidence="1 2">
    <name type="scientific">Butyricicoccus pullicaecorum</name>
    <dbReference type="NCBI Taxonomy" id="501571"/>
    <lineage>
        <taxon>Bacteria</taxon>
        <taxon>Bacillati</taxon>
        <taxon>Bacillota</taxon>
        <taxon>Clostridia</taxon>
        <taxon>Eubacteriales</taxon>
        <taxon>Butyricicoccaceae</taxon>
        <taxon>Butyricicoccus</taxon>
    </lineage>
</organism>
<name>A0A1Y4LEM3_9FIRM</name>
<accession>A0A1Y4LEM3</accession>
<dbReference type="AlphaFoldDB" id="A0A1Y4LEM3"/>
<gene>
    <name evidence="1" type="ORF">B5F17_01750</name>
</gene>
<dbReference type="EMBL" id="NFKK01000002">
    <property type="protein sequence ID" value="OUP53959.1"/>
    <property type="molecule type" value="Genomic_DNA"/>
</dbReference>
<proteinExistence type="predicted"/>
<evidence type="ECO:0000313" key="1">
    <source>
        <dbReference type="EMBL" id="OUP53959.1"/>
    </source>
</evidence>